<dbReference type="PANTHER" id="PTHR33121">
    <property type="entry name" value="CYCLIC DI-GMP PHOSPHODIESTERASE PDEF"/>
    <property type="match status" value="1"/>
</dbReference>
<dbReference type="SMART" id="SM00052">
    <property type="entry name" value="EAL"/>
    <property type="match status" value="1"/>
</dbReference>
<accession>A0ABW0LA95</accession>
<dbReference type="InterPro" id="IPR001633">
    <property type="entry name" value="EAL_dom"/>
</dbReference>
<dbReference type="InterPro" id="IPR029016">
    <property type="entry name" value="GAF-like_dom_sf"/>
</dbReference>
<dbReference type="Pfam" id="PF00990">
    <property type="entry name" value="GGDEF"/>
    <property type="match status" value="1"/>
</dbReference>
<dbReference type="InterPro" id="IPR043128">
    <property type="entry name" value="Rev_trsase/Diguanyl_cyclase"/>
</dbReference>
<dbReference type="SUPFAM" id="SSF141868">
    <property type="entry name" value="EAL domain-like"/>
    <property type="match status" value="1"/>
</dbReference>
<feature type="domain" description="GGDEF" evidence="2">
    <location>
        <begin position="232"/>
        <end position="365"/>
    </location>
</feature>
<dbReference type="SMART" id="SM00267">
    <property type="entry name" value="GGDEF"/>
    <property type="match status" value="1"/>
</dbReference>
<dbReference type="Gene3D" id="3.30.450.40">
    <property type="match status" value="1"/>
</dbReference>
<keyword evidence="4" id="KW-1185">Reference proteome</keyword>
<proteinExistence type="predicted"/>
<comment type="caution">
    <text evidence="3">The sequence shown here is derived from an EMBL/GenBank/DDBJ whole genome shotgun (WGS) entry which is preliminary data.</text>
</comment>
<evidence type="ECO:0000259" key="2">
    <source>
        <dbReference type="PROSITE" id="PS50887"/>
    </source>
</evidence>
<gene>
    <name evidence="3" type="ORF">ACFPN5_17930</name>
</gene>
<evidence type="ECO:0000259" key="1">
    <source>
        <dbReference type="PROSITE" id="PS50883"/>
    </source>
</evidence>
<dbReference type="SUPFAM" id="SSF55073">
    <property type="entry name" value="Nucleotide cyclase"/>
    <property type="match status" value="1"/>
</dbReference>
<dbReference type="InterPro" id="IPR003018">
    <property type="entry name" value="GAF"/>
</dbReference>
<dbReference type="CDD" id="cd01949">
    <property type="entry name" value="GGDEF"/>
    <property type="match status" value="1"/>
</dbReference>
<dbReference type="PROSITE" id="PS50887">
    <property type="entry name" value="GGDEF"/>
    <property type="match status" value="1"/>
</dbReference>
<dbReference type="Pfam" id="PF01590">
    <property type="entry name" value="GAF"/>
    <property type="match status" value="1"/>
</dbReference>
<evidence type="ECO:0000313" key="3">
    <source>
        <dbReference type="EMBL" id="MFC5461693.1"/>
    </source>
</evidence>
<dbReference type="Gene3D" id="3.30.70.270">
    <property type="match status" value="1"/>
</dbReference>
<evidence type="ECO:0000313" key="4">
    <source>
        <dbReference type="Proteomes" id="UP001596050"/>
    </source>
</evidence>
<dbReference type="Gene3D" id="3.20.20.450">
    <property type="entry name" value="EAL domain"/>
    <property type="match status" value="1"/>
</dbReference>
<dbReference type="InterPro" id="IPR000160">
    <property type="entry name" value="GGDEF_dom"/>
</dbReference>
<dbReference type="InterPro" id="IPR035919">
    <property type="entry name" value="EAL_sf"/>
</dbReference>
<organism evidence="3 4">
    <name type="scientific">Massilia niabensis</name>
    <dbReference type="NCBI Taxonomy" id="544910"/>
    <lineage>
        <taxon>Bacteria</taxon>
        <taxon>Pseudomonadati</taxon>
        <taxon>Pseudomonadota</taxon>
        <taxon>Betaproteobacteria</taxon>
        <taxon>Burkholderiales</taxon>
        <taxon>Oxalobacteraceae</taxon>
        <taxon>Telluria group</taxon>
        <taxon>Massilia</taxon>
    </lineage>
</organism>
<dbReference type="Proteomes" id="UP001596050">
    <property type="component" value="Unassembled WGS sequence"/>
</dbReference>
<dbReference type="EMBL" id="JBHSMU010000015">
    <property type="protein sequence ID" value="MFC5461693.1"/>
    <property type="molecule type" value="Genomic_DNA"/>
</dbReference>
<sequence>MQKPEIPVDEAKRLAALYATNLFGTGPEEAFDRITRMATKLLGVPTALISLVGSDVQWFKSRCGFAAHYTSREVSFCGHAILTDAPLVIPDTARDPRFADNPIVVGAPYIRFYAGVQLYSVERAKLGTLCIIDTEPREIAEAELAELHELARMAEELIYHRQLAFAAQQLHEQLREQLHEKLQHHAPSAQLASAADQVEFLLTHDTLTGLANRQALLRMIGDGIVDWRSRGVPAVVACLNLDRFKRINEAMGHAAGDEVLVAVTRSLKANLAPGEMLARTGNDEFVLVLDEPGAANGLRERLRRLMSTVNHSVFWSGTEIALTCSIGFTCFPEDGEDADLLLNNAAAAMRHAKALGGSRIEHFALHQRHELGRRMALESHLRRALERGELYLQYQPKIDLRRGTLAGFEALLRWQHPEYGIVSPDEFIPIAEETGLIVPIGEWIVGTAIRQMAAWREEGLPEVPVAVNLSARQFLQGDVVATIEHLLQGAGLGADALELELTESVSMADPERSLAIMHQLKKLGVTLSIDDFGTGYSSFSYLKRLPIDKLKIDKSFIHDMVHSADSRAIVGAIVAMAHRLNLRVVAEGVELAAQAGALRDSGCDQAQGFLYARPLDAFDAGLYLAVRPERNHLLRPSAM</sequence>
<dbReference type="Pfam" id="PF00563">
    <property type="entry name" value="EAL"/>
    <property type="match status" value="1"/>
</dbReference>
<dbReference type="PANTHER" id="PTHR33121:SF19">
    <property type="entry name" value="CYCLIC DI-GMP PHOSPHODIESTERASE PA2567"/>
    <property type="match status" value="1"/>
</dbReference>
<feature type="domain" description="EAL" evidence="1">
    <location>
        <begin position="374"/>
        <end position="628"/>
    </location>
</feature>
<dbReference type="SMART" id="SM00065">
    <property type="entry name" value="GAF"/>
    <property type="match status" value="1"/>
</dbReference>
<name>A0ABW0LA95_9BURK</name>
<protein>
    <submittedName>
        <fullName evidence="3">Bifunctional diguanylate cyclase/phosphodiesterase</fullName>
    </submittedName>
</protein>
<dbReference type="SUPFAM" id="SSF55781">
    <property type="entry name" value="GAF domain-like"/>
    <property type="match status" value="1"/>
</dbReference>
<dbReference type="PROSITE" id="PS50883">
    <property type="entry name" value="EAL"/>
    <property type="match status" value="1"/>
</dbReference>
<dbReference type="RefSeq" id="WP_379785143.1">
    <property type="nucleotide sequence ID" value="NZ_JBHSMU010000015.1"/>
</dbReference>
<dbReference type="InterPro" id="IPR029787">
    <property type="entry name" value="Nucleotide_cyclase"/>
</dbReference>
<dbReference type="CDD" id="cd01948">
    <property type="entry name" value="EAL"/>
    <property type="match status" value="1"/>
</dbReference>
<dbReference type="NCBIfam" id="TIGR00254">
    <property type="entry name" value="GGDEF"/>
    <property type="match status" value="1"/>
</dbReference>
<reference evidence="4" key="1">
    <citation type="journal article" date="2019" name="Int. J. Syst. Evol. Microbiol.">
        <title>The Global Catalogue of Microorganisms (GCM) 10K type strain sequencing project: providing services to taxonomists for standard genome sequencing and annotation.</title>
        <authorList>
            <consortium name="The Broad Institute Genomics Platform"/>
            <consortium name="The Broad Institute Genome Sequencing Center for Infectious Disease"/>
            <person name="Wu L."/>
            <person name="Ma J."/>
        </authorList>
    </citation>
    <scope>NUCLEOTIDE SEQUENCE [LARGE SCALE GENOMIC DNA]</scope>
    <source>
        <strain evidence="4">KACC 12649</strain>
    </source>
</reference>
<dbReference type="InterPro" id="IPR050706">
    <property type="entry name" value="Cyclic-di-GMP_PDE-like"/>
</dbReference>